<comment type="caution">
    <text evidence="2">The sequence shown here is derived from an EMBL/GenBank/DDBJ whole genome shotgun (WGS) entry which is preliminary data.</text>
</comment>
<keyword evidence="3" id="KW-1185">Reference proteome</keyword>
<keyword evidence="1" id="KW-0812">Transmembrane</keyword>
<reference evidence="2 3" key="1">
    <citation type="journal article" date="2023" name="Elife">
        <title>Identification of key yeast species and microbe-microbe interactions impacting larval growth of Drosophila in the wild.</title>
        <authorList>
            <person name="Mure A."/>
            <person name="Sugiura Y."/>
            <person name="Maeda R."/>
            <person name="Honda K."/>
            <person name="Sakurai N."/>
            <person name="Takahashi Y."/>
            <person name="Watada M."/>
            <person name="Katoh T."/>
            <person name="Gotoh A."/>
            <person name="Gotoh Y."/>
            <person name="Taniguchi I."/>
            <person name="Nakamura K."/>
            <person name="Hayashi T."/>
            <person name="Katayama T."/>
            <person name="Uemura T."/>
            <person name="Hattori Y."/>
        </authorList>
    </citation>
    <scope>NUCLEOTIDE SEQUENCE [LARGE SCALE GENOMIC DNA]</scope>
    <source>
        <strain evidence="2 3">PK-24</strain>
    </source>
</reference>
<protein>
    <submittedName>
        <fullName evidence="2">Uncharacterized protein</fullName>
    </submittedName>
</protein>
<evidence type="ECO:0000313" key="3">
    <source>
        <dbReference type="Proteomes" id="UP001378960"/>
    </source>
</evidence>
<proteinExistence type="predicted"/>
<feature type="transmembrane region" description="Helical" evidence="1">
    <location>
        <begin position="305"/>
        <end position="323"/>
    </location>
</feature>
<dbReference type="Proteomes" id="UP001378960">
    <property type="component" value="Unassembled WGS sequence"/>
</dbReference>
<dbReference type="EMBL" id="BTGB01000003">
    <property type="protein sequence ID" value="GMM45904.1"/>
    <property type="molecule type" value="Genomic_DNA"/>
</dbReference>
<name>A0AAV5R5M3_PICKL</name>
<keyword evidence="1" id="KW-0472">Membrane</keyword>
<accession>A0AAV5R5M3</accession>
<feature type="transmembrane region" description="Helical" evidence="1">
    <location>
        <begin position="150"/>
        <end position="172"/>
    </location>
</feature>
<feature type="transmembrane region" description="Helical" evidence="1">
    <location>
        <begin position="275"/>
        <end position="293"/>
    </location>
</feature>
<feature type="transmembrane region" description="Helical" evidence="1">
    <location>
        <begin position="87"/>
        <end position="116"/>
    </location>
</feature>
<organism evidence="2 3">
    <name type="scientific">Pichia kluyveri</name>
    <name type="common">Yeast</name>
    <dbReference type="NCBI Taxonomy" id="36015"/>
    <lineage>
        <taxon>Eukaryota</taxon>
        <taxon>Fungi</taxon>
        <taxon>Dikarya</taxon>
        <taxon>Ascomycota</taxon>
        <taxon>Saccharomycotina</taxon>
        <taxon>Pichiomycetes</taxon>
        <taxon>Pichiales</taxon>
        <taxon>Pichiaceae</taxon>
        <taxon>Pichia</taxon>
    </lineage>
</organism>
<gene>
    <name evidence="2" type="ORF">DAPK24_024790</name>
</gene>
<evidence type="ECO:0000256" key="1">
    <source>
        <dbReference type="SAM" id="Phobius"/>
    </source>
</evidence>
<dbReference type="AlphaFoldDB" id="A0AAV5R5M3"/>
<sequence>MKLTVSKPSFAQIDTYIQDKISLRVGFINPRWPRRTFRDLLILWNSGFTDGYMVRCKNCGHNLEFYGNNSRFLSIDRFFDFINSACYIVPIAAMGLGISALSLITMAGVLSMNFGWFPDIMRDEPTDLNILTLLFVPHTFYSLVSSKVSFFSLLSSCVLFQFNMGIPIVGITSHIKKFIQYKILAKLIYHLTFNKYYYESFIDTPPALYGVKLRIEDAWDIQYYRNQYQEDDIAANTRLGIFGKIKKWFKTQYLLLNEDFKYLYELTSWDYFSQYGDTVFALTFGYLFRFLLLPENIYLTENQNIALSSLIGFGVYQLLYFIYSNYNACALAKCYNNLNFTSNVRDNEANDMTNFIYRICGVLQFAH</sequence>
<evidence type="ECO:0000313" key="2">
    <source>
        <dbReference type="EMBL" id="GMM45904.1"/>
    </source>
</evidence>
<keyword evidence="1" id="KW-1133">Transmembrane helix</keyword>